<dbReference type="EMBL" id="QPMT01000031">
    <property type="protein sequence ID" value="KAF4855347.1"/>
    <property type="molecule type" value="Genomic_DNA"/>
</dbReference>
<sequence length="93" mass="9854">MSVSGAHAYPYVPSRTAPTIATDVQQTCRNTGTQAGTWSTHLREPLLPSSGLPFHPHIQLAGSRGLRTQSIPPSSNGGCSTTSIPDFHSPSRE</sequence>
<dbReference type="Proteomes" id="UP000711996">
    <property type="component" value="Unassembled WGS sequence"/>
</dbReference>
<organism evidence="2 3">
    <name type="scientific">Colletotrichum siamense</name>
    <name type="common">Anthracnose fungus</name>
    <dbReference type="NCBI Taxonomy" id="690259"/>
    <lineage>
        <taxon>Eukaryota</taxon>
        <taxon>Fungi</taxon>
        <taxon>Dikarya</taxon>
        <taxon>Ascomycota</taxon>
        <taxon>Pezizomycotina</taxon>
        <taxon>Sordariomycetes</taxon>
        <taxon>Hypocreomycetidae</taxon>
        <taxon>Glomerellales</taxon>
        <taxon>Glomerellaceae</taxon>
        <taxon>Colletotrichum</taxon>
        <taxon>Colletotrichum gloeosporioides species complex</taxon>
    </lineage>
</organism>
<protein>
    <submittedName>
        <fullName evidence="2">Uncharacterized protein</fullName>
    </submittedName>
</protein>
<gene>
    <name evidence="2" type="ORF">CGCSCA2_v009126</name>
</gene>
<evidence type="ECO:0000256" key="1">
    <source>
        <dbReference type="SAM" id="MobiDB-lite"/>
    </source>
</evidence>
<comment type="caution">
    <text evidence="2">The sequence shown here is derived from an EMBL/GenBank/DDBJ whole genome shotgun (WGS) entry which is preliminary data.</text>
</comment>
<keyword evidence="3" id="KW-1185">Reference proteome</keyword>
<evidence type="ECO:0000313" key="2">
    <source>
        <dbReference type="EMBL" id="KAF4855347.1"/>
    </source>
</evidence>
<proteinExistence type="predicted"/>
<name>A0A9P5ENC3_COLSI</name>
<dbReference type="AlphaFoldDB" id="A0A9P5ENC3"/>
<reference evidence="2" key="1">
    <citation type="submission" date="2019-06" db="EMBL/GenBank/DDBJ databases">
        <authorList>
            <person name="Gan P."/>
            <person name="Shirasu K."/>
        </authorList>
    </citation>
    <scope>NUCLEOTIDE SEQUENCE [LARGE SCALE GENOMIC DNA]</scope>
    <source>
        <strain evidence="2">CAD2</strain>
    </source>
</reference>
<feature type="compositionally biased region" description="Polar residues" evidence="1">
    <location>
        <begin position="66"/>
        <end position="84"/>
    </location>
</feature>
<evidence type="ECO:0000313" key="3">
    <source>
        <dbReference type="Proteomes" id="UP000711996"/>
    </source>
</evidence>
<feature type="region of interest" description="Disordered" evidence="1">
    <location>
        <begin position="43"/>
        <end position="93"/>
    </location>
</feature>
<accession>A0A9P5ENC3</accession>